<accession>A0A7S4UKB9</accession>
<protein>
    <submittedName>
        <fullName evidence="4">Uncharacterized protein</fullName>
    </submittedName>
</protein>
<dbReference type="Gene3D" id="2.130.10.10">
    <property type="entry name" value="YVTN repeat-like/Quinoprotein amine dehydrogenase"/>
    <property type="match status" value="1"/>
</dbReference>
<reference evidence="4" key="1">
    <citation type="submission" date="2021-01" db="EMBL/GenBank/DDBJ databases">
        <authorList>
            <person name="Corre E."/>
            <person name="Pelletier E."/>
            <person name="Niang G."/>
            <person name="Scheremetjew M."/>
            <person name="Finn R."/>
            <person name="Kale V."/>
            <person name="Holt S."/>
            <person name="Cochrane G."/>
            <person name="Meng A."/>
            <person name="Brown T."/>
            <person name="Cohen L."/>
        </authorList>
    </citation>
    <scope>NUCLEOTIDE SEQUENCE</scope>
    <source>
        <strain evidence="4">CCMP 2712</strain>
    </source>
</reference>
<dbReference type="GO" id="GO:0000347">
    <property type="term" value="C:THO complex"/>
    <property type="evidence" value="ECO:0007669"/>
    <property type="project" value="TreeGrafter"/>
</dbReference>
<evidence type="ECO:0000313" key="4">
    <source>
        <dbReference type="EMBL" id="CAE2339627.1"/>
    </source>
</evidence>
<feature type="repeat" description="WD" evidence="3">
    <location>
        <begin position="128"/>
        <end position="168"/>
    </location>
</feature>
<comment type="similarity">
    <text evidence="1">Belongs to the WD repeat THOC6 family.</text>
</comment>
<name>A0A7S4UKB9_GUITH</name>
<dbReference type="PROSITE" id="PS50082">
    <property type="entry name" value="WD_REPEATS_2"/>
    <property type="match status" value="1"/>
</dbReference>
<sequence>MLVWEIDPMLNASFWESAGRDCKPSPAFTHKLHDCSIFCMLSLSKDVILTGSDDGMRAWKADSLLGAKAVLIDSFVQPQICIGRGATLPVAETNGLARNTSGSTFISAAGDSKAYAWDSGTFKVKATFQGHDKYLHCVQCKDENLFVTGAEDGKVLLWDLRDSKRAGELLPVSNGPGASQFVGAVDVEKSNWVAAGGGGKCVWLWHLGSRKLVAAMPSCGDVQAVTFCGDKIISAGAEPAMYIWSRSGTLASRVKTDEPSMYGIAHRPVDLQSPPDSLDSRIVATFGTQDSVSIHYRGGADFGFKLSTHVG</sequence>
<dbReference type="EMBL" id="HBKN01049060">
    <property type="protein sequence ID" value="CAE2339627.1"/>
    <property type="molecule type" value="Transcribed_RNA"/>
</dbReference>
<proteinExistence type="inferred from homology"/>
<dbReference type="PROSITE" id="PS50294">
    <property type="entry name" value="WD_REPEATS_REGION"/>
    <property type="match status" value="1"/>
</dbReference>
<dbReference type="GO" id="GO:0000346">
    <property type="term" value="C:transcription export complex"/>
    <property type="evidence" value="ECO:0007669"/>
    <property type="project" value="TreeGrafter"/>
</dbReference>
<keyword evidence="2 3" id="KW-0853">WD repeat</keyword>
<dbReference type="OMA" id="FTEDWLL"/>
<dbReference type="GO" id="GO:0006406">
    <property type="term" value="P:mRNA export from nucleus"/>
    <property type="evidence" value="ECO:0007669"/>
    <property type="project" value="TreeGrafter"/>
</dbReference>
<evidence type="ECO:0000256" key="3">
    <source>
        <dbReference type="PROSITE-ProRule" id="PRU00221"/>
    </source>
</evidence>
<evidence type="ECO:0000256" key="1">
    <source>
        <dbReference type="ARBA" id="ARBA00009728"/>
    </source>
</evidence>
<dbReference type="SUPFAM" id="SSF50978">
    <property type="entry name" value="WD40 repeat-like"/>
    <property type="match status" value="1"/>
</dbReference>
<dbReference type="PANTHER" id="PTHR44411">
    <property type="entry name" value="THO COMPLEX SUBUNIT 6 HOMOLOG"/>
    <property type="match status" value="1"/>
</dbReference>
<dbReference type="AlphaFoldDB" id="A0A7S4UKB9"/>
<dbReference type="InterPro" id="IPR036322">
    <property type="entry name" value="WD40_repeat_dom_sf"/>
</dbReference>
<gene>
    <name evidence="4" type="ORF">GTHE00462_LOCUS38354</name>
</gene>
<dbReference type="Pfam" id="PF00400">
    <property type="entry name" value="WD40"/>
    <property type="match status" value="1"/>
</dbReference>
<evidence type="ECO:0000256" key="2">
    <source>
        <dbReference type="ARBA" id="ARBA00022574"/>
    </source>
</evidence>
<dbReference type="SMART" id="SM00320">
    <property type="entry name" value="WD40"/>
    <property type="match status" value="5"/>
</dbReference>
<dbReference type="PANTHER" id="PTHR44411:SF1">
    <property type="entry name" value="THO COMPLEX SUBUNIT 6 HOMOLOG"/>
    <property type="match status" value="1"/>
</dbReference>
<dbReference type="InterPro" id="IPR001680">
    <property type="entry name" value="WD40_rpt"/>
</dbReference>
<dbReference type="InterPro" id="IPR015943">
    <property type="entry name" value="WD40/YVTN_repeat-like_dom_sf"/>
</dbReference>
<organism evidence="4">
    <name type="scientific">Guillardia theta</name>
    <name type="common">Cryptophyte</name>
    <name type="synonym">Cryptomonas phi</name>
    <dbReference type="NCBI Taxonomy" id="55529"/>
    <lineage>
        <taxon>Eukaryota</taxon>
        <taxon>Cryptophyceae</taxon>
        <taxon>Pyrenomonadales</taxon>
        <taxon>Geminigeraceae</taxon>
        <taxon>Guillardia</taxon>
    </lineage>
</organism>
<dbReference type="InterPro" id="IPR042626">
    <property type="entry name" value="THOC6"/>
</dbReference>